<dbReference type="PROSITE" id="PS51257">
    <property type="entry name" value="PROKAR_LIPOPROTEIN"/>
    <property type="match status" value="1"/>
</dbReference>
<keyword evidence="3" id="KW-0732">Signal</keyword>
<dbReference type="SUPFAM" id="SSF53807">
    <property type="entry name" value="Helical backbone' metal receptor"/>
    <property type="match status" value="1"/>
</dbReference>
<dbReference type="InterPro" id="IPR006127">
    <property type="entry name" value="ZnuA-like"/>
</dbReference>
<reference evidence="4" key="1">
    <citation type="submission" date="2020-05" db="EMBL/GenBank/DDBJ databases">
        <authorList>
            <person name="Chiriac C."/>
            <person name="Salcher M."/>
            <person name="Ghai R."/>
            <person name="Kavagutti S V."/>
        </authorList>
    </citation>
    <scope>NUCLEOTIDE SEQUENCE</scope>
</reference>
<dbReference type="GO" id="GO:0046872">
    <property type="term" value="F:metal ion binding"/>
    <property type="evidence" value="ECO:0007669"/>
    <property type="project" value="InterPro"/>
</dbReference>
<dbReference type="InterPro" id="IPR050492">
    <property type="entry name" value="Bact_metal-bind_prot9"/>
</dbReference>
<dbReference type="Pfam" id="PF01297">
    <property type="entry name" value="ZnuA"/>
    <property type="match status" value="1"/>
</dbReference>
<evidence type="ECO:0000256" key="2">
    <source>
        <dbReference type="ARBA" id="ARBA00022448"/>
    </source>
</evidence>
<organism evidence="4">
    <name type="scientific">freshwater metagenome</name>
    <dbReference type="NCBI Taxonomy" id="449393"/>
    <lineage>
        <taxon>unclassified sequences</taxon>
        <taxon>metagenomes</taxon>
        <taxon>ecological metagenomes</taxon>
    </lineage>
</organism>
<name>A0A6J6T2H4_9ZZZZ</name>
<keyword evidence="2" id="KW-0813">Transport</keyword>
<dbReference type="PANTHER" id="PTHR42953:SF3">
    <property type="entry name" value="HIGH-AFFINITY ZINC UPTAKE SYSTEM PROTEIN ZNUA"/>
    <property type="match status" value="1"/>
</dbReference>
<sequence length="315" mass="32511">MSSFPARPAALSALLLAGTVTLSSCAAFSDAGAAGDGSSDGTVTVAAAFYPLEYVASRVAGDRAVVEGLTSPGQEAHDAELSIQQTATLAEADLTVFLDGFQPTVDAAVEQGTGGAVLEVGETVGLRELGEAHSDDDGHDHAAGDLDPHFWLDPMKMADLADAVAEELSAVDAEGAEEYAANAADLRAELEELDADYASGLASCERDLVVVNHDAFGYLTKYGLELEAIAGLSPDSEPTAADVARLQDLIEDEGVTTVFSETLVSPETAETLARDAGVEADVLDPIEGLTDTTADEDYLSLMRANLEALRAANGC</sequence>
<comment type="similarity">
    <text evidence="1">Belongs to the bacterial solute-binding protein 9 family.</text>
</comment>
<dbReference type="AlphaFoldDB" id="A0A6J6T2H4"/>
<gene>
    <name evidence="4" type="ORF">UFOPK2761_01290</name>
</gene>
<dbReference type="Gene3D" id="3.40.50.1980">
    <property type="entry name" value="Nitrogenase molybdenum iron protein domain"/>
    <property type="match status" value="2"/>
</dbReference>
<dbReference type="EMBL" id="CAEZYQ010000008">
    <property type="protein sequence ID" value="CAB4741214.1"/>
    <property type="molecule type" value="Genomic_DNA"/>
</dbReference>
<protein>
    <submittedName>
        <fullName evidence="4">Unannotated protein</fullName>
    </submittedName>
</protein>
<evidence type="ECO:0000256" key="3">
    <source>
        <dbReference type="ARBA" id="ARBA00022729"/>
    </source>
</evidence>
<dbReference type="GO" id="GO:0030001">
    <property type="term" value="P:metal ion transport"/>
    <property type="evidence" value="ECO:0007669"/>
    <property type="project" value="InterPro"/>
</dbReference>
<dbReference type="PANTHER" id="PTHR42953">
    <property type="entry name" value="HIGH-AFFINITY ZINC UPTAKE SYSTEM PROTEIN ZNUA-RELATED"/>
    <property type="match status" value="1"/>
</dbReference>
<evidence type="ECO:0000313" key="4">
    <source>
        <dbReference type="EMBL" id="CAB4741214.1"/>
    </source>
</evidence>
<proteinExistence type="inferred from homology"/>
<accession>A0A6J6T2H4</accession>
<evidence type="ECO:0000256" key="1">
    <source>
        <dbReference type="ARBA" id="ARBA00011028"/>
    </source>
</evidence>